<gene>
    <name evidence="2" type="ORF">Sru01_34930</name>
</gene>
<comment type="caution">
    <text evidence="2">The sequence shown here is derived from an EMBL/GenBank/DDBJ whole genome shotgun (WGS) entry which is preliminary data.</text>
</comment>
<evidence type="ECO:0000256" key="1">
    <source>
        <dbReference type="SAM" id="MobiDB-lite"/>
    </source>
</evidence>
<evidence type="ECO:0000313" key="3">
    <source>
        <dbReference type="Proteomes" id="UP000655287"/>
    </source>
</evidence>
<sequence length="309" mass="33481">MILDIGHGTAELVERGPGGYRLFVAHNAALERLLFDRNLVGPGFRLACRAASRRFAAHLADEHRPDDTAELMILSKGVVYQLADAVERRHGTTLPLNLVATSRVAVAGDAARVEIGYAQLEAPAGTLLIGDTVASGETIIAAVGHYLRRHHLERLQVVSYAGTLGGARRIAAFCAGHGVEATFLYGLAAFGLGRNGFDLSFLHPETVTRRAYVERAARQFSGRPVSAVGWDFGSQVVCPRKYRSLCWVEAEVWDLHGAPCLALAEEPGDWSDLAHERAAFAHAVSGPPPGRCHDPHRRRQSFRRGLGGQ</sequence>
<evidence type="ECO:0000313" key="2">
    <source>
        <dbReference type="EMBL" id="GII78511.1"/>
    </source>
</evidence>
<dbReference type="Proteomes" id="UP000655287">
    <property type="component" value="Unassembled WGS sequence"/>
</dbReference>
<organism evidence="2 3">
    <name type="scientific">Sphaerisporangium rufum</name>
    <dbReference type="NCBI Taxonomy" id="1381558"/>
    <lineage>
        <taxon>Bacteria</taxon>
        <taxon>Bacillati</taxon>
        <taxon>Actinomycetota</taxon>
        <taxon>Actinomycetes</taxon>
        <taxon>Streptosporangiales</taxon>
        <taxon>Streptosporangiaceae</taxon>
        <taxon>Sphaerisporangium</taxon>
    </lineage>
</organism>
<dbReference type="EMBL" id="BOOU01000049">
    <property type="protein sequence ID" value="GII78511.1"/>
    <property type="molecule type" value="Genomic_DNA"/>
</dbReference>
<dbReference type="RefSeq" id="WP_203986414.1">
    <property type="nucleotide sequence ID" value="NZ_BOOU01000049.1"/>
</dbReference>
<protein>
    <submittedName>
        <fullName evidence="2">Uncharacterized protein</fullName>
    </submittedName>
</protein>
<name>A0A919R507_9ACTN</name>
<accession>A0A919R507</accession>
<reference evidence="2" key="1">
    <citation type="submission" date="2021-01" db="EMBL/GenBank/DDBJ databases">
        <title>Whole genome shotgun sequence of Sphaerisporangium rufum NBRC 109079.</title>
        <authorList>
            <person name="Komaki H."/>
            <person name="Tamura T."/>
        </authorList>
    </citation>
    <scope>NUCLEOTIDE SEQUENCE</scope>
    <source>
        <strain evidence="2">NBRC 109079</strain>
    </source>
</reference>
<feature type="region of interest" description="Disordered" evidence="1">
    <location>
        <begin position="284"/>
        <end position="309"/>
    </location>
</feature>
<proteinExistence type="predicted"/>
<dbReference type="AlphaFoldDB" id="A0A919R507"/>
<keyword evidence="3" id="KW-1185">Reference proteome</keyword>